<evidence type="ECO:0000313" key="1">
    <source>
        <dbReference type="EMBL" id="GBF96598.1"/>
    </source>
</evidence>
<reference evidence="1 2" key="1">
    <citation type="journal article" date="2018" name="Sci. Rep.">
        <title>Raphidocelis subcapitata (=Pseudokirchneriella subcapitata) provides an insight into genome evolution and environmental adaptations in the Sphaeropleales.</title>
        <authorList>
            <person name="Suzuki S."/>
            <person name="Yamaguchi H."/>
            <person name="Nakajima N."/>
            <person name="Kawachi M."/>
        </authorList>
    </citation>
    <scope>NUCLEOTIDE SEQUENCE [LARGE SCALE GENOMIC DNA]</scope>
    <source>
        <strain evidence="1 2">NIES-35</strain>
    </source>
</reference>
<dbReference type="EMBL" id="BDRX01000083">
    <property type="protein sequence ID" value="GBF96598.1"/>
    <property type="molecule type" value="Genomic_DNA"/>
</dbReference>
<keyword evidence="2" id="KW-1185">Reference proteome</keyword>
<sequence length="99" mass="10879">MSQWTSYEVPYQPEVGGKLTFTLYVVNKRGSVIPKGMMASFWANKTVPAKCGETADADAEYKLPELKPYQTFALKVTVPYSSDLMPGAVAGMTKFIDST</sequence>
<gene>
    <name evidence="1" type="ORF">Rsub_09344</name>
</gene>
<comment type="caution">
    <text evidence="1">The sequence shown here is derived from an EMBL/GenBank/DDBJ whole genome shotgun (WGS) entry which is preliminary data.</text>
</comment>
<organism evidence="1 2">
    <name type="scientific">Raphidocelis subcapitata</name>
    <dbReference type="NCBI Taxonomy" id="307507"/>
    <lineage>
        <taxon>Eukaryota</taxon>
        <taxon>Viridiplantae</taxon>
        <taxon>Chlorophyta</taxon>
        <taxon>core chlorophytes</taxon>
        <taxon>Chlorophyceae</taxon>
        <taxon>CS clade</taxon>
        <taxon>Sphaeropleales</taxon>
        <taxon>Selenastraceae</taxon>
        <taxon>Raphidocelis</taxon>
    </lineage>
</organism>
<name>A0A2V0P9R4_9CHLO</name>
<dbReference type="OrthoDB" id="562086at2759"/>
<dbReference type="InParanoid" id="A0A2V0P9R4"/>
<dbReference type="AlphaFoldDB" id="A0A2V0P9R4"/>
<protein>
    <submittedName>
        <fullName evidence="1">Uncharacterized protein</fullName>
    </submittedName>
</protein>
<proteinExistence type="predicted"/>
<dbReference type="Proteomes" id="UP000247498">
    <property type="component" value="Unassembled WGS sequence"/>
</dbReference>
<evidence type="ECO:0000313" key="2">
    <source>
        <dbReference type="Proteomes" id="UP000247498"/>
    </source>
</evidence>
<accession>A0A2V0P9R4</accession>